<dbReference type="GO" id="GO:0003677">
    <property type="term" value="F:DNA binding"/>
    <property type="evidence" value="ECO:0007669"/>
    <property type="project" value="InterPro"/>
</dbReference>
<dbReference type="Pfam" id="PF02583">
    <property type="entry name" value="Trns_repr_metal"/>
    <property type="match status" value="1"/>
</dbReference>
<evidence type="ECO:0000313" key="2">
    <source>
        <dbReference type="Proteomes" id="UP000724148"/>
    </source>
</evidence>
<dbReference type="Proteomes" id="UP000724148">
    <property type="component" value="Unassembled WGS sequence"/>
</dbReference>
<accession>A0A931SEC7</accession>
<dbReference type="CDD" id="cd10148">
    <property type="entry name" value="CsoR-like_DUF156"/>
    <property type="match status" value="1"/>
</dbReference>
<dbReference type="Gene3D" id="1.20.58.1000">
    <property type="entry name" value="Metal-sensitive repressor, helix protomer"/>
    <property type="match status" value="1"/>
</dbReference>
<sequence>MKLDMKRKANRRLKIMQGQIKGLMQMIENGKYCVDIITQSSAIKEGLSGVEHLILKNHLSTHVVRQMKNGKEKKAIEEMLKVYRLAQKKK</sequence>
<reference evidence="1" key="1">
    <citation type="submission" date="2020-07" db="EMBL/GenBank/DDBJ databases">
        <title>Huge and variable diversity of episymbiotic CPR bacteria and DPANN archaea in groundwater ecosystems.</title>
        <authorList>
            <person name="He C.Y."/>
            <person name="Keren R."/>
            <person name="Whittaker M."/>
            <person name="Farag I.F."/>
            <person name="Doudna J."/>
            <person name="Cate J.H.D."/>
            <person name="Banfield J.F."/>
        </authorList>
    </citation>
    <scope>NUCLEOTIDE SEQUENCE</scope>
    <source>
        <strain evidence="1">NC_groundwater_193_Ag_S-0.1um_51_7</strain>
    </source>
</reference>
<comment type="caution">
    <text evidence="1">The sequence shown here is derived from an EMBL/GenBank/DDBJ whole genome shotgun (WGS) entry which is preliminary data.</text>
</comment>
<organism evidence="1 2">
    <name type="scientific">Candidatus Sungiibacteriota bacterium</name>
    <dbReference type="NCBI Taxonomy" id="2750080"/>
    <lineage>
        <taxon>Bacteria</taxon>
        <taxon>Candidatus Sungiibacteriota</taxon>
    </lineage>
</organism>
<evidence type="ECO:0000313" key="1">
    <source>
        <dbReference type="EMBL" id="MBI2097138.1"/>
    </source>
</evidence>
<dbReference type="PANTHER" id="PTHR33677">
    <property type="entry name" value="TRANSCRIPTIONAL REPRESSOR FRMR-RELATED"/>
    <property type="match status" value="1"/>
</dbReference>
<proteinExistence type="predicted"/>
<dbReference type="GO" id="GO:0046872">
    <property type="term" value="F:metal ion binding"/>
    <property type="evidence" value="ECO:0007669"/>
    <property type="project" value="InterPro"/>
</dbReference>
<dbReference type="AlphaFoldDB" id="A0A931SEC7"/>
<dbReference type="EMBL" id="JACOZA010000082">
    <property type="protein sequence ID" value="MBI2097138.1"/>
    <property type="molecule type" value="Genomic_DNA"/>
</dbReference>
<dbReference type="GO" id="GO:0045892">
    <property type="term" value="P:negative regulation of DNA-templated transcription"/>
    <property type="evidence" value="ECO:0007669"/>
    <property type="project" value="UniProtKB-ARBA"/>
</dbReference>
<gene>
    <name evidence="1" type="ORF">HYT40_03265</name>
</gene>
<dbReference type="InterPro" id="IPR003735">
    <property type="entry name" value="Metal_Tscrpt_repr"/>
</dbReference>
<protein>
    <submittedName>
        <fullName evidence="1">Metal-sensitive transcriptional regulator</fullName>
    </submittedName>
</protein>
<dbReference type="InterPro" id="IPR038390">
    <property type="entry name" value="Metal_Tscrpt_repr_sf"/>
</dbReference>
<name>A0A931SEC7_9BACT</name>